<dbReference type="GO" id="GO:0005737">
    <property type="term" value="C:cytoplasm"/>
    <property type="evidence" value="ECO:0007669"/>
    <property type="project" value="InterPro"/>
</dbReference>
<feature type="domain" description="HPt" evidence="12">
    <location>
        <begin position="21"/>
        <end position="126"/>
    </location>
</feature>
<evidence type="ECO:0000259" key="10">
    <source>
        <dbReference type="PROSITE" id="PS50109"/>
    </source>
</evidence>
<dbReference type="Pfam" id="PF02518">
    <property type="entry name" value="HATPase_c"/>
    <property type="match status" value="1"/>
</dbReference>
<dbReference type="CDD" id="cd00088">
    <property type="entry name" value="HPT"/>
    <property type="match status" value="1"/>
</dbReference>
<dbReference type="PROSITE" id="PS50109">
    <property type="entry name" value="HIS_KIN"/>
    <property type="match status" value="1"/>
</dbReference>
<dbReference type="InterPro" id="IPR036061">
    <property type="entry name" value="CheW-like_dom_sf"/>
</dbReference>
<dbReference type="InterPro" id="IPR003594">
    <property type="entry name" value="HATPase_dom"/>
</dbReference>
<dbReference type="AlphaFoldDB" id="D9TGE8"/>
<dbReference type="HOGENOM" id="CLU_000650_3_7_9"/>
<dbReference type="InterPro" id="IPR002545">
    <property type="entry name" value="CheW-lke_dom"/>
</dbReference>
<evidence type="ECO:0000256" key="6">
    <source>
        <dbReference type="ARBA" id="ARBA00022777"/>
    </source>
</evidence>
<dbReference type="EC" id="2.7.13.3" evidence="2"/>
<feature type="modified residue" description="Phosphohistidine" evidence="8">
    <location>
        <position position="68"/>
    </location>
</feature>
<accession>D9TGE8</accession>
<dbReference type="InterPro" id="IPR005467">
    <property type="entry name" value="His_kinase_dom"/>
</dbReference>
<dbReference type="Gene3D" id="1.10.287.560">
    <property type="entry name" value="Histidine kinase CheA-like, homodimeric domain"/>
    <property type="match status" value="1"/>
</dbReference>
<dbReference type="InterPro" id="IPR004358">
    <property type="entry name" value="Sig_transdc_His_kin-like_C"/>
</dbReference>
<evidence type="ECO:0000313" key="14">
    <source>
        <dbReference type="Proteomes" id="UP000000347"/>
    </source>
</evidence>
<evidence type="ECO:0000256" key="4">
    <source>
        <dbReference type="ARBA" id="ARBA00022553"/>
    </source>
</evidence>
<dbReference type="Proteomes" id="UP000000347">
    <property type="component" value="Chromosome"/>
</dbReference>
<organism evidence="13 14">
    <name type="scientific">Caldicellulosiruptor obsidiansis (strain ATCC BAA-2073 / JCM 16842 / OB47)</name>
    <dbReference type="NCBI Taxonomy" id="608506"/>
    <lineage>
        <taxon>Bacteria</taxon>
        <taxon>Bacillati</taxon>
        <taxon>Bacillota</taxon>
        <taxon>Bacillota incertae sedis</taxon>
        <taxon>Caldicellulosiruptorales</taxon>
        <taxon>Caldicellulosiruptoraceae</taxon>
        <taxon>Caldicellulosiruptor</taxon>
    </lineage>
</organism>
<dbReference type="SMART" id="SM01231">
    <property type="entry name" value="H-kinase_dim"/>
    <property type="match status" value="1"/>
</dbReference>
<dbReference type="InterPro" id="IPR037006">
    <property type="entry name" value="CheA-like_homodim_sf"/>
</dbReference>
<dbReference type="InterPro" id="IPR051315">
    <property type="entry name" value="Bact_Chemotaxis_CheA"/>
</dbReference>
<dbReference type="SMART" id="SM00073">
    <property type="entry name" value="HPT"/>
    <property type="match status" value="1"/>
</dbReference>
<dbReference type="InterPro" id="IPR004105">
    <property type="entry name" value="CheA-like_dim"/>
</dbReference>
<dbReference type="PROSITE" id="PS50851">
    <property type="entry name" value="CHEW"/>
    <property type="match status" value="1"/>
</dbReference>
<dbReference type="SUPFAM" id="SSF47226">
    <property type="entry name" value="Histidine-containing phosphotransfer domain, HPT domain"/>
    <property type="match status" value="1"/>
</dbReference>
<keyword evidence="4 8" id="KW-0597">Phosphoprotein</keyword>
<evidence type="ECO:0000256" key="3">
    <source>
        <dbReference type="ARBA" id="ARBA00022500"/>
    </source>
</evidence>
<dbReference type="PRINTS" id="PR00344">
    <property type="entry name" value="BCTRLSENSOR"/>
</dbReference>
<evidence type="ECO:0000256" key="2">
    <source>
        <dbReference type="ARBA" id="ARBA00012438"/>
    </source>
</evidence>
<dbReference type="InterPro" id="IPR008207">
    <property type="entry name" value="Sig_transdc_His_kin_Hpt_dom"/>
</dbReference>
<dbReference type="FunFam" id="3.30.565.10:FF:000016">
    <property type="entry name" value="Chemotaxis protein CheA, putative"/>
    <property type="match status" value="1"/>
</dbReference>
<evidence type="ECO:0000259" key="11">
    <source>
        <dbReference type="PROSITE" id="PS50851"/>
    </source>
</evidence>
<sequence>MITFSTTKNVIVDGDFMKVLVKEDELEILEDFLSESNEYLNNIESEILALEERKEDEELVNSLFRKYHSMKGLSGFFEGMSEFTLLCQIIEDVLAKIRNKTIKVSSDIVDFLLKGSDVIKRIVLKLGEKRKTEKGVLEVEEEFDLELFEKEKNELVEKEVLKAQDEKEEFVESNFEEESLEVEEQNQNDISAAVDKKDTIEQVIVSTTSALSSELNEVKISYDKIDEMLGLVGEIITTKSTFYYLVKELEKYDMDLSKRFRELFRSIQRTSEILQDNIMKIRMIPFEMVVKRFNRLVRETAKKTRKKVKFSYVCGDVVIDKGIAEKLSEPLMHIIRNCIDHGIEDASERKRLGKPEHGKVELVSYYKGQNIVIEISDDGNGIDVERVIRKAIEKGILSEHQAKNLSDDEAVKLIFEPGFSTKDVADEISGRGVGMDVVKNVVESLKGKVEIKTEAGKGSKFILEIPTTAALSQGIIVVYNSQKFIIPFEFVEETVKINMKNVYGYVDKLLVVVRDEPIPLYPISYVLYQEDLCNEEIVRKFSKDDELSVVILNIRGVKIALCVEKLMQNEEFVLKPLPKVLENNKLLLGTTIDYEGNVILVLNPEYFRL</sequence>
<gene>
    <name evidence="13" type="ordered locus">COB47_2005</name>
</gene>
<evidence type="ECO:0000256" key="1">
    <source>
        <dbReference type="ARBA" id="ARBA00000085"/>
    </source>
</evidence>
<keyword evidence="5" id="KW-0808">Transferase</keyword>
<dbReference type="Gene3D" id="1.20.120.160">
    <property type="entry name" value="HPT domain"/>
    <property type="match status" value="1"/>
</dbReference>
<evidence type="ECO:0000256" key="7">
    <source>
        <dbReference type="ARBA" id="ARBA00023012"/>
    </source>
</evidence>
<dbReference type="KEGG" id="cob:COB47_2005"/>
<dbReference type="Pfam" id="PF01627">
    <property type="entry name" value="Hpt"/>
    <property type="match status" value="1"/>
</dbReference>
<dbReference type="SUPFAM" id="SSF47384">
    <property type="entry name" value="Homodimeric domain of signal transducing histidine kinase"/>
    <property type="match status" value="1"/>
</dbReference>
<evidence type="ECO:0000259" key="12">
    <source>
        <dbReference type="PROSITE" id="PS50894"/>
    </source>
</evidence>
<reference evidence="13 14" key="1">
    <citation type="journal article" date="2010" name="J. Bacteriol.">
        <title>Complete genome sequence of the cellulolytic thermophile Caldicellulosiruptor obsidiansis OB47T.</title>
        <authorList>
            <person name="Elkins J.G."/>
            <person name="Lochner A."/>
            <person name="Hamilton-Brehm S.D."/>
            <person name="Davenport K.W."/>
            <person name="Podar M."/>
            <person name="Brown S.D."/>
            <person name="Land M.L."/>
            <person name="Hauser L.J."/>
            <person name="Klingeman D.M."/>
            <person name="Raman B."/>
            <person name="Goodwin L.A."/>
            <person name="Tapia R."/>
            <person name="Meincke L.J."/>
            <person name="Detter J.C."/>
            <person name="Bruce D.C."/>
            <person name="Han C.S."/>
            <person name="Palumbo A.V."/>
            <person name="Cottingham R.W."/>
            <person name="Keller M."/>
            <person name="Graham D.E."/>
        </authorList>
    </citation>
    <scope>NUCLEOTIDE SEQUENCE [LARGE SCALE GENOMIC DNA]</scope>
    <source>
        <strain evidence="14">ATCC BAA-2073 / strain OB47</strain>
    </source>
</reference>
<protein>
    <recommendedName>
        <fullName evidence="2">histidine kinase</fullName>
        <ecNumber evidence="2">2.7.13.3</ecNumber>
    </recommendedName>
</protein>
<feature type="domain" description="Histidine kinase" evidence="10">
    <location>
        <begin position="230"/>
        <end position="469"/>
    </location>
</feature>
<dbReference type="PROSITE" id="PS50894">
    <property type="entry name" value="HPT"/>
    <property type="match status" value="1"/>
</dbReference>
<dbReference type="eggNOG" id="COG0643">
    <property type="taxonomic scope" value="Bacteria"/>
</dbReference>
<dbReference type="SUPFAM" id="SSF55874">
    <property type="entry name" value="ATPase domain of HSP90 chaperone/DNA topoisomerase II/histidine kinase"/>
    <property type="match status" value="1"/>
</dbReference>
<keyword evidence="6 13" id="KW-0418">Kinase</keyword>
<dbReference type="GO" id="GO:0000155">
    <property type="term" value="F:phosphorelay sensor kinase activity"/>
    <property type="evidence" value="ECO:0007669"/>
    <property type="project" value="InterPro"/>
</dbReference>
<keyword evidence="9" id="KW-0175">Coiled coil</keyword>
<dbReference type="SMART" id="SM00387">
    <property type="entry name" value="HATPase_c"/>
    <property type="match status" value="1"/>
</dbReference>
<evidence type="ECO:0000256" key="5">
    <source>
        <dbReference type="ARBA" id="ARBA00022679"/>
    </source>
</evidence>
<dbReference type="InterPro" id="IPR036097">
    <property type="entry name" value="HisK_dim/P_sf"/>
</dbReference>
<dbReference type="Pfam" id="PF02895">
    <property type="entry name" value="H-kinase_dim"/>
    <property type="match status" value="1"/>
</dbReference>
<dbReference type="InterPro" id="IPR036890">
    <property type="entry name" value="HATPase_C_sf"/>
</dbReference>
<comment type="catalytic activity">
    <reaction evidence="1">
        <text>ATP + protein L-histidine = ADP + protein N-phospho-L-histidine.</text>
        <dbReference type="EC" id="2.7.13.3"/>
    </reaction>
</comment>
<keyword evidence="7" id="KW-0902">Two-component regulatory system</keyword>
<dbReference type="Pfam" id="PF01584">
    <property type="entry name" value="CheW"/>
    <property type="match status" value="1"/>
</dbReference>
<dbReference type="PANTHER" id="PTHR43395">
    <property type="entry name" value="SENSOR HISTIDINE KINASE CHEA"/>
    <property type="match status" value="1"/>
</dbReference>
<feature type="coiled-coil region" evidence="9">
    <location>
        <begin position="33"/>
        <end position="60"/>
    </location>
</feature>
<proteinExistence type="predicted"/>
<dbReference type="EMBL" id="CP002164">
    <property type="protein sequence ID" value="ADL43268.1"/>
    <property type="molecule type" value="Genomic_DNA"/>
</dbReference>
<keyword evidence="14" id="KW-1185">Reference proteome</keyword>
<evidence type="ECO:0000256" key="9">
    <source>
        <dbReference type="SAM" id="Coils"/>
    </source>
</evidence>
<dbReference type="PANTHER" id="PTHR43395:SF1">
    <property type="entry name" value="CHEMOTAXIS PROTEIN CHEA"/>
    <property type="match status" value="1"/>
</dbReference>
<name>D9TGE8_CALOO</name>
<dbReference type="InterPro" id="IPR036641">
    <property type="entry name" value="HPT_dom_sf"/>
</dbReference>
<evidence type="ECO:0000256" key="8">
    <source>
        <dbReference type="PROSITE-ProRule" id="PRU00110"/>
    </source>
</evidence>
<dbReference type="GO" id="GO:0006935">
    <property type="term" value="P:chemotaxis"/>
    <property type="evidence" value="ECO:0007669"/>
    <property type="project" value="UniProtKB-KW"/>
</dbReference>
<dbReference type="SUPFAM" id="SSF50341">
    <property type="entry name" value="CheW-like"/>
    <property type="match status" value="1"/>
</dbReference>
<evidence type="ECO:0000313" key="13">
    <source>
        <dbReference type="EMBL" id="ADL43268.1"/>
    </source>
</evidence>
<dbReference type="SMART" id="SM00260">
    <property type="entry name" value="CheW"/>
    <property type="match status" value="1"/>
</dbReference>
<dbReference type="STRING" id="608506.COB47_2005"/>
<dbReference type="Gene3D" id="3.30.565.10">
    <property type="entry name" value="Histidine kinase-like ATPase, C-terminal domain"/>
    <property type="match status" value="1"/>
</dbReference>
<feature type="domain" description="CheW-like" evidence="11">
    <location>
        <begin position="471"/>
        <end position="609"/>
    </location>
</feature>
<dbReference type="Gene3D" id="2.30.30.40">
    <property type="entry name" value="SH3 Domains"/>
    <property type="match status" value="1"/>
</dbReference>
<keyword evidence="3" id="KW-0145">Chemotaxis</keyword>